<dbReference type="EMBL" id="MN740389">
    <property type="protein sequence ID" value="QHU03899.1"/>
    <property type="molecule type" value="Genomic_DNA"/>
</dbReference>
<proteinExistence type="predicted"/>
<dbReference type="AlphaFoldDB" id="A0A6C0JE49"/>
<accession>A0A6C0JE49</accession>
<organism evidence="1">
    <name type="scientific">viral metagenome</name>
    <dbReference type="NCBI Taxonomy" id="1070528"/>
    <lineage>
        <taxon>unclassified sequences</taxon>
        <taxon>metagenomes</taxon>
        <taxon>organismal metagenomes</taxon>
    </lineage>
</organism>
<evidence type="ECO:0000313" key="1">
    <source>
        <dbReference type="EMBL" id="QHU03899.1"/>
    </source>
</evidence>
<protein>
    <submittedName>
        <fullName evidence="1">Uncharacterized protein</fullName>
    </submittedName>
</protein>
<reference evidence="1" key="1">
    <citation type="journal article" date="2020" name="Nature">
        <title>Giant virus diversity and host interactions through global metagenomics.</title>
        <authorList>
            <person name="Schulz F."/>
            <person name="Roux S."/>
            <person name="Paez-Espino D."/>
            <person name="Jungbluth S."/>
            <person name="Walsh D.A."/>
            <person name="Denef V.J."/>
            <person name="McMahon K.D."/>
            <person name="Konstantinidis K.T."/>
            <person name="Eloe-Fadrosh E.A."/>
            <person name="Kyrpides N.C."/>
            <person name="Woyke T."/>
        </authorList>
    </citation>
    <scope>NUCLEOTIDE SEQUENCE</scope>
    <source>
        <strain evidence="1">GVMAG-M-3300027708-20</strain>
    </source>
</reference>
<sequence>MSFTRFHDDPVRIKKQLQISSYQERYFLDTPGQGMDLPFIEDPQIRLQGWGANLSTNTVNLESDLLGLTRKSNRDYVDINDHNKNAVYTTKINYRNEQPFVEESRASHPAWMYKDLEQSRWEAPFLNPLNGLEKKFHENIQTRILEKDYFVPTIPIVDGTHEMDYYLTGKSVCVAGNENGCPGNIYTNPI</sequence>
<name>A0A6C0JE49_9ZZZZ</name>